<dbReference type="Gene3D" id="4.10.240.10">
    <property type="entry name" value="Zn(2)-C6 fungal-type DNA-binding domain"/>
    <property type="match status" value="1"/>
</dbReference>
<dbReference type="PROSITE" id="PS00463">
    <property type="entry name" value="ZN2_CY6_FUNGAL_1"/>
    <property type="match status" value="1"/>
</dbReference>
<dbReference type="InterPro" id="IPR036864">
    <property type="entry name" value="Zn2-C6_fun-type_DNA-bd_sf"/>
</dbReference>
<dbReference type="PROSITE" id="PS50048">
    <property type="entry name" value="ZN2_CY6_FUNGAL_2"/>
    <property type="match status" value="1"/>
</dbReference>
<dbReference type="GO" id="GO:0008270">
    <property type="term" value="F:zinc ion binding"/>
    <property type="evidence" value="ECO:0007669"/>
    <property type="project" value="InterPro"/>
</dbReference>
<dbReference type="PANTHER" id="PTHR47784:SF5">
    <property type="entry name" value="STEROL UPTAKE CONTROL PROTEIN 2"/>
    <property type="match status" value="1"/>
</dbReference>
<gene>
    <name evidence="7" type="ORF">BDV25DRAFT_169649</name>
</gene>
<feature type="compositionally biased region" description="Polar residues" evidence="5">
    <location>
        <begin position="296"/>
        <end position="310"/>
    </location>
</feature>
<keyword evidence="8" id="KW-1185">Reference proteome</keyword>
<feature type="domain" description="Zn(2)-C6 fungal-type" evidence="6">
    <location>
        <begin position="231"/>
        <end position="261"/>
    </location>
</feature>
<keyword evidence="3" id="KW-0804">Transcription</keyword>
<keyword evidence="1" id="KW-0805">Transcription regulation</keyword>
<dbReference type="EMBL" id="ML742245">
    <property type="protein sequence ID" value="KAE8146727.1"/>
    <property type="molecule type" value="Genomic_DNA"/>
</dbReference>
<dbReference type="InterPro" id="IPR021858">
    <property type="entry name" value="Fun_TF"/>
</dbReference>
<dbReference type="GO" id="GO:0001228">
    <property type="term" value="F:DNA-binding transcription activator activity, RNA polymerase II-specific"/>
    <property type="evidence" value="ECO:0007669"/>
    <property type="project" value="TreeGrafter"/>
</dbReference>
<dbReference type="InterPro" id="IPR001138">
    <property type="entry name" value="Zn2Cys6_DnaBD"/>
</dbReference>
<dbReference type="SUPFAM" id="SSF57701">
    <property type="entry name" value="Zn2/Cys6 DNA-binding domain"/>
    <property type="match status" value="1"/>
</dbReference>
<dbReference type="CDD" id="cd00067">
    <property type="entry name" value="GAL4"/>
    <property type="match status" value="1"/>
</dbReference>
<dbReference type="SMART" id="SM00066">
    <property type="entry name" value="GAL4"/>
    <property type="match status" value="1"/>
</dbReference>
<proteinExistence type="predicted"/>
<evidence type="ECO:0000256" key="5">
    <source>
        <dbReference type="SAM" id="MobiDB-lite"/>
    </source>
</evidence>
<dbReference type="AlphaFoldDB" id="A0A5N6TK66"/>
<organism evidence="7 8">
    <name type="scientific">Aspergillus avenaceus</name>
    <dbReference type="NCBI Taxonomy" id="36643"/>
    <lineage>
        <taxon>Eukaryota</taxon>
        <taxon>Fungi</taxon>
        <taxon>Dikarya</taxon>
        <taxon>Ascomycota</taxon>
        <taxon>Pezizomycotina</taxon>
        <taxon>Eurotiomycetes</taxon>
        <taxon>Eurotiomycetidae</taxon>
        <taxon>Eurotiales</taxon>
        <taxon>Aspergillaceae</taxon>
        <taxon>Aspergillus</taxon>
        <taxon>Aspergillus subgen. Circumdati</taxon>
    </lineage>
</organism>
<keyword evidence="2" id="KW-0238">DNA-binding</keyword>
<evidence type="ECO:0000256" key="1">
    <source>
        <dbReference type="ARBA" id="ARBA00023015"/>
    </source>
</evidence>
<evidence type="ECO:0000313" key="7">
    <source>
        <dbReference type="EMBL" id="KAE8146727.1"/>
    </source>
</evidence>
<dbReference type="PANTHER" id="PTHR47784">
    <property type="entry name" value="STEROL UPTAKE CONTROL PROTEIN 2"/>
    <property type="match status" value="1"/>
</dbReference>
<evidence type="ECO:0000313" key="8">
    <source>
        <dbReference type="Proteomes" id="UP000325780"/>
    </source>
</evidence>
<reference evidence="7 8" key="1">
    <citation type="submission" date="2019-04" db="EMBL/GenBank/DDBJ databases">
        <title>Friends and foes A comparative genomics study of 23 Aspergillus species from section Flavi.</title>
        <authorList>
            <consortium name="DOE Joint Genome Institute"/>
            <person name="Kjaerbolling I."/>
            <person name="Vesth T."/>
            <person name="Frisvad J.C."/>
            <person name="Nybo J.L."/>
            <person name="Theobald S."/>
            <person name="Kildgaard S."/>
            <person name="Isbrandt T."/>
            <person name="Kuo A."/>
            <person name="Sato A."/>
            <person name="Lyhne E.K."/>
            <person name="Kogle M.E."/>
            <person name="Wiebenga A."/>
            <person name="Kun R.S."/>
            <person name="Lubbers R.J."/>
            <person name="Makela M.R."/>
            <person name="Barry K."/>
            <person name="Chovatia M."/>
            <person name="Clum A."/>
            <person name="Daum C."/>
            <person name="Haridas S."/>
            <person name="He G."/>
            <person name="LaButti K."/>
            <person name="Lipzen A."/>
            <person name="Mondo S."/>
            <person name="Riley R."/>
            <person name="Salamov A."/>
            <person name="Simmons B.A."/>
            <person name="Magnuson J.K."/>
            <person name="Henrissat B."/>
            <person name="Mortensen U.H."/>
            <person name="Larsen T.O."/>
            <person name="Devries R.P."/>
            <person name="Grigoriev I.V."/>
            <person name="Machida M."/>
            <person name="Baker S.E."/>
            <person name="Andersen M.R."/>
        </authorList>
    </citation>
    <scope>NUCLEOTIDE SEQUENCE [LARGE SCALE GENOMIC DNA]</scope>
    <source>
        <strain evidence="7 8">IBT 18842</strain>
    </source>
</reference>
<evidence type="ECO:0000256" key="3">
    <source>
        <dbReference type="ARBA" id="ARBA00023163"/>
    </source>
</evidence>
<dbReference type="OrthoDB" id="4937900at2759"/>
<keyword evidence="4" id="KW-0539">Nucleus</keyword>
<dbReference type="Proteomes" id="UP000325780">
    <property type="component" value="Unassembled WGS sequence"/>
</dbReference>
<evidence type="ECO:0000256" key="2">
    <source>
        <dbReference type="ARBA" id="ARBA00023125"/>
    </source>
</evidence>
<sequence length="619" mass="70164">MEPSKSMRDSDPFEDGLSTVNDGSRLYHVYHTMWHYDYTVTAADKRPLYYVDNSSFTPKKPDLTFHAGPDKIGPVVGVCKFLHFSRHVKLGLGDPQIVNSVEWEDLICQSYMQNKYRWQMTVPGINGMERRSFIWKRTHSVAVEGSSATMFSSRNFKLVDEQTGQIVAVFTSNAFKSMKKSGKLQITPNYGQQFDLMVLLTGLSLSSGGGGGGGGGASMALRKPHRKSRHGCLECKRRRVKCDESRPVCSNCAKRLSECEYESSSSLLWANEELNRAKSARSGSEASQPPDVTCEMTDTSGPFSQPDSVSSHSTLNLSDLELMMQWCNSTYQVLTRNDKTDVIWRFRVPEEALSYPCLMHGILALSAIQIARTRDDHQRSSYLNAAVTHQSQALASFREKLNDINDANAKAMFALSSVVVVYAFGYPRALNWDDPWMCIDELVQILVLSRGVQQVLNQATPAIRDSDWCILLRLDEYFASLPRDDLSALERLRELNTYCSTRNSTHDTDTYSIAIDYLMDMTAAGYGGLSSITVAARWAIKLKPPFVVHVRERDPLALVILAHFCALLHRLRYDWCVDQWIFRLPKAIWQVLDEYWRPYVQWAMIEVFGEDFLVENGRD</sequence>
<protein>
    <submittedName>
        <fullName evidence="7">C6 zinc finger domain protein</fullName>
    </submittedName>
</protein>
<feature type="region of interest" description="Disordered" evidence="5">
    <location>
        <begin position="279"/>
        <end position="310"/>
    </location>
</feature>
<dbReference type="Pfam" id="PF00172">
    <property type="entry name" value="Zn_clus"/>
    <property type="match status" value="1"/>
</dbReference>
<dbReference type="InterPro" id="IPR053157">
    <property type="entry name" value="Sterol_Uptake_Regulator"/>
</dbReference>
<evidence type="ECO:0000259" key="6">
    <source>
        <dbReference type="PROSITE" id="PS50048"/>
    </source>
</evidence>
<accession>A0A5N6TK66</accession>
<dbReference type="GO" id="GO:0003677">
    <property type="term" value="F:DNA binding"/>
    <property type="evidence" value="ECO:0007669"/>
    <property type="project" value="UniProtKB-KW"/>
</dbReference>
<name>A0A5N6TK66_ASPAV</name>
<evidence type="ECO:0000256" key="4">
    <source>
        <dbReference type="ARBA" id="ARBA00023242"/>
    </source>
</evidence>
<dbReference type="Pfam" id="PF11951">
    <property type="entry name" value="Fungal_trans_2"/>
    <property type="match status" value="1"/>
</dbReference>